<feature type="coiled-coil region" evidence="9">
    <location>
        <begin position="342"/>
        <end position="383"/>
    </location>
</feature>
<dbReference type="SUPFAM" id="SSF58104">
    <property type="entry name" value="Methyl-accepting chemotaxis protein (MCP) signaling domain"/>
    <property type="match status" value="1"/>
</dbReference>
<protein>
    <recommendedName>
        <fullName evidence="15">Methyl-accepting chemotaxis protein</fullName>
    </recommendedName>
</protein>
<dbReference type="AlphaFoldDB" id="A0A1Y5EJ61"/>
<dbReference type="Proteomes" id="UP000243053">
    <property type="component" value="Unassembled WGS sequence"/>
</dbReference>
<evidence type="ECO:0000256" key="4">
    <source>
        <dbReference type="ARBA" id="ARBA00022989"/>
    </source>
</evidence>
<keyword evidence="5 10" id="KW-0472">Membrane</keyword>
<accession>A0A1Y5EJ61</accession>
<sequence length="557" mass="61072">MFKSLRVQIYALAFMPFLFVALLGLYLQFSSLNSFGEDVTSLTEKTILTIEKDRLKAIIDSVESLIQPYVNQSGSEGYDDALKMLSHLTFDQGSGYIFAYKNDGERVLMGNKTAGIGKNYWDLQDKQGQYIIRDLVQKSKQGGSFYTYWFPKLNETEASPKYSYAIYIDKWDLMIGTGFYIDSMDEVIASIDETISASQTSNITKSLVTTLIIALIVGFIVTFAIKLIYSALKNLSSSVEALANGEGNLTQTIVDSPIDVLSDIANNFNRFLKALGGDIRNIKQTSVNLANMAVQSTERQRRLEDSSDQQMQETTQVASAVEEMASTSAEIANSAEVTRISAENAEIEMQNVLTQVHSSNQRMNELNLLLENVEHSVQELGSNVESINSVLGVIQGISEQTNLLALNAAIEAARAGEQGRGFAVVADEVRTLAQRSQQSTVEISDILDSLKNSSQRTIQDMSESAEKRAAVSDAMSTIRGLIDSTSGSIKELTEMNIHVSTAASEQSDVASQVAESITGIASLAKEIGEGSSVSREKFEELEYLSQELNQVSDKFVV</sequence>
<evidence type="ECO:0008006" key="15">
    <source>
        <dbReference type="Google" id="ProtNLM"/>
    </source>
</evidence>
<dbReference type="GO" id="GO:0005886">
    <property type="term" value="C:plasma membrane"/>
    <property type="evidence" value="ECO:0007669"/>
    <property type="project" value="UniProtKB-SubCell"/>
</dbReference>
<feature type="domain" description="HAMP" evidence="12">
    <location>
        <begin position="226"/>
        <end position="280"/>
    </location>
</feature>
<dbReference type="FunFam" id="1.10.287.950:FF:000001">
    <property type="entry name" value="Methyl-accepting chemotaxis sensory transducer"/>
    <property type="match status" value="1"/>
</dbReference>
<organism evidence="13 14">
    <name type="scientific">Colwellia psychrerythraea</name>
    <name type="common">Vibrio psychroerythus</name>
    <dbReference type="NCBI Taxonomy" id="28229"/>
    <lineage>
        <taxon>Bacteria</taxon>
        <taxon>Pseudomonadati</taxon>
        <taxon>Pseudomonadota</taxon>
        <taxon>Gammaproteobacteria</taxon>
        <taxon>Alteromonadales</taxon>
        <taxon>Colwelliaceae</taxon>
        <taxon>Colwellia</taxon>
    </lineage>
</organism>
<evidence type="ECO:0000256" key="10">
    <source>
        <dbReference type="SAM" id="Phobius"/>
    </source>
</evidence>
<dbReference type="PANTHER" id="PTHR32089:SF119">
    <property type="entry name" value="METHYL-ACCEPTING CHEMOTAXIS PROTEIN CTPL"/>
    <property type="match status" value="1"/>
</dbReference>
<keyword evidence="9" id="KW-0175">Coiled coil</keyword>
<dbReference type="Pfam" id="PF08269">
    <property type="entry name" value="dCache_2"/>
    <property type="match status" value="1"/>
</dbReference>
<dbReference type="InterPro" id="IPR004089">
    <property type="entry name" value="MCPsignal_dom"/>
</dbReference>
<dbReference type="SMART" id="SM01049">
    <property type="entry name" value="Cache_2"/>
    <property type="match status" value="1"/>
</dbReference>
<evidence type="ECO:0000313" key="13">
    <source>
        <dbReference type="EMBL" id="OUR81526.1"/>
    </source>
</evidence>
<dbReference type="PROSITE" id="PS50885">
    <property type="entry name" value="HAMP"/>
    <property type="match status" value="1"/>
</dbReference>
<evidence type="ECO:0000256" key="8">
    <source>
        <dbReference type="PROSITE-ProRule" id="PRU00284"/>
    </source>
</evidence>
<keyword evidence="3 10" id="KW-0812">Transmembrane</keyword>
<evidence type="ECO:0000256" key="6">
    <source>
        <dbReference type="ARBA" id="ARBA00023224"/>
    </source>
</evidence>
<feature type="transmembrane region" description="Helical" evidence="10">
    <location>
        <begin position="7"/>
        <end position="27"/>
    </location>
</feature>
<dbReference type="InterPro" id="IPR003660">
    <property type="entry name" value="HAMP_dom"/>
</dbReference>
<dbReference type="InterPro" id="IPR033480">
    <property type="entry name" value="sCache_2"/>
</dbReference>
<proteinExistence type="inferred from homology"/>
<keyword evidence="2" id="KW-1003">Cell membrane</keyword>
<dbReference type="Gene3D" id="1.10.287.950">
    <property type="entry name" value="Methyl-accepting chemotaxis protein"/>
    <property type="match status" value="1"/>
</dbReference>
<dbReference type="GO" id="GO:0006935">
    <property type="term" value="P:chemotaxis"/>
    <property type="evidence" value="ECO:0007669"/>
    <property type="project" value="UniProtKB-ARBA"/>
</dbReference>
<evidence type="ECO:0000256" key="9">
    <source>
        <dbReference type="SAM" id="Coils"/>
    </source>
</evidence>
<dbReference type="GO" id="GO:0007165">
    <property type="term" value="P:signal transduction"/>
    <property type="evidence" value="ECO:0007669"/>
    <property type="project" value="UniProtKB-KW"/>
</dbReference>
<evidence type="ECO:0000256" key="5">
    <source>
        <dbReference type="ARBA" id="ARBA00023136"/>
    </source>
</evidence>
<dbReference type="PANTHER" id="PTHR32089">
    <property type="entry name" value="METHYL-ACCEPTING CHEMOTAXIS PROTEIN MCPB"/>
    <property type="match status" value="1"/>
</dbReference>
<dbReference type="PROSITE" id="PS50111">
    <property type="entry name" value="CHEMOTAXIS_TRANSDUC_2"/>
    <property type="match status" value="1"/>
</dbReference>
<evidence type="ECO:0000259" key="11">
    <source>
        <dbReference type="PROSITE" id="PS50111"/>
    </source>
</evidence>
<dbReference type="CDD" id="cd11386">
    <property type="entry name" value="MCP_signal"/>
    <property type="match status" value="1"/>
</dbReference>
<evidence type="ECO:0000256" key="1">
    <source>
        <dbReference type="ARBA" id="ARBA00004651"/>
    </source>
</evidence>
<evidence type="ECO:0000256" key="2">
    <source>
        <dbReference type="ARBA" id="ARBA00022475"/>
    </source>
</evidence>
<dbReference type="InterPro" id="IPR004010">
    <property type="entry name" value="Double_Cache_2"/>
</dbReference>
<feature type="domain" description="Methyl-accepting transducer" evidence="11">
    <location>
        <begin position="285"/>
        <end position="521"/>
    </location>
</feature>
<name>A0A1Y5EJ61_COLPS</name>
<evidence type="ECO:0000256" key="7">
    <source>
        <dbReference type="ARBA" id="ARBA00029447"/>
    </source>
</evidence>
<keyword evidence="4 10" id="KW-1133">Transmembrane helix</keyword>
<evidence type="ECO:0000256" key="3">
    <source>
        <dbReference type="ARBA" id="ARBA00022692"/>
    </source>
</evidence>
<reference evidence="14" key="1">
    <citation type="journal article" date="2017" name="Proc. Natl. Acad. Sci. U.S.A.">
        <title>Simulation of Deepwater Horizon oil plume reveals substrate specialization within a complex community of hydrocarbon degraders.</title>
        <authorList>
            <person name="Hu P."/>
            <person name="Dubinsky E.A."/>
            <person name="Probst A.J."/>
            <person name="Wang J."/>
            <person name="Sieber C.M.K."/>
            <person name="Tom L.M."/>
            <person name="Gardinali P."/>
            <person name="Banfield J.F."/>
            <person name="Atlas R.M."/>
            <person name="Andersen G.L."/>
        </authorList>
    </citation>
    <scope>NUCLEOTIDE SEQUENCE [LARGE SCALE GENOMIC DNA]</scope>
</reference>
<dbReference type="EMBL" id="MAAF01000045">
    <property type="protein sequence ID" value="OUR81526.1"/>
    <property type="molecule type" value="Genomic_DNA"/>
</dbReference>
<dbReference type="Gene3D" id="3.30.450.20">
    <property type="entry name" value="PAS domain"/>
    <property type="match status" value="1"/>
</dbReference>
<gene>
    <name evidence="13" type="ORF">A9Q75_07470</name>
</gene>
<dbReference type="SMART" id="SM00283">
    <property type="entry name" value="MA"/>
    <property type="match status" value="1"/>
</dbReference>
<comment type="subcellular location">
    <subcellularLocation>
        <location evidence="1">Cell membrane</location>
        <topology evidence="1">Multi-pass membrane protein</topology>
    </subcellularLocation>
</comment>
<keyword evidence="6 8" id="KW-0807">Transducer</keyword>
<feature type="transmembrane region" description="Helical" evidence="10">
    <location>
        <begin position="207"/>
        <end position="229"/>
    </location>
</feature>
<evidence type="ECO:0000259" key="12">
    <source>
        <dbReference type="PROSITE" id="PS50885"/>
    </source>
</evidence>
<evidence type="ECO:0000313" key="14">
    <source>
        <dbReference type="Proteomes" id="UP000243053"/>
    </source>
</evidence>
<dbReference type="Pfam" id="PF00015">
    <property type="entry name" value="MCPsignal"/>
    <property type="match status" value="1"/>
</dbReference>
<comment type="caution">
    <text evidence="13">The sequence shown here is derived from an EMBL/GenBank/DDBJ whole genome shotgun (WGS) entry which is preliminary data.</text>
</comment>
<comment type="similarity">
    <text evidence="7">Belongs to the methyl-accepting chemotaxis (MCP) protein family.</text>
</comment>